<dbReference type="RefSeq" id="WP_398660684.1">
    <property type="nucleotide sequence ID" value="NZ_JBITDC010000019.1"/>
</dbReference>
<protein>
    <submittedName>
        <fullName evidence="2">CHAT domain-containing protein</fullName>
    </submittedName>
</protein>
<name>A0ABW7YDN5_STRCE</name>
<reference evidence="2 3" key="1">
    <citation type="submission" date="2024-10" db="EMBL/GenBank/DDBJ databases">
        <title>The Natural Products Discovery Center: Release of the First 8490 Sequenced Strains for Exploring Actinobacteria Biosynthetic Diversity.</title>
        <authorList>
            <person name="Kalkreuter E."/>
            <person name="Kautsar S.A."/>
            <person name="Yang D."/>
            <person name="Bader C.D."/>
            <person name="Teijaro C.N."/>
            <person name="Fluegel L."/>
            <person name="Davis C.M."/>
            <person name="Simpson J.R."/>
            <person name="Lauterbach L."/>
            <person name="Steele A.D."/>
            <person name="Gui C."/>
            <person name="Meng S."/>
            <person name="Li G."/>
            <person name="Viehrig K."/>
            <person name="Ye F."/>
            <person name="Su P."/>
            <person name="Kiefer A.F."/>
            <person name="Nichols A."/>
            <person name="Cepeda A.J."/>
            <person name="Yan W."/>
            <person name="Fan B."/>
            <person name="Jiang Y."/>
            <person name="Adhikari A."/>
            <person name="Zheng C.-J."/>
            <person name="Schuster L."/>
            <person name="Cowan T.M."/>
            <person name="Smanski M.J."/>
            <person name="Chevrette M.G."/>
            <person name="De Carvalho L.P.S."/>
            <person name="Shen B."/>
        </authorList>
    </citation>
    <scope>NUCLEOTIDE SEQUENCE [LARGE SCALE GENOMIC DNA]</scope>
    <source>
        <strain evidence="2 3">NPDC051599</strain>
    </source>
</reference>
<evidence type="ECO:0000313" key="2">
    <source>
        <dbReference type="EMBL" id="MFI5680239.1"/>
    </source>
</evidence>
<proteinExistence type="predicted"/>
<dbReference type="Gene3D" id="1.25.40.10">
    <property type="entry name" value="Tetratricopeptide repeat domain"/>
    <property type="match status" value="1"/>
</dbReference>
<feature type="domain" description="CHAT" evidence="1">
    <location>
        <begin position="751"/>
        <end position="1020"/>
    </location>
</feature>
<accession>A0ABW7YDN5</accession>
<dbReference type="InterPro" id="IPR011990">
    <property type="entry name" value="TPR-like_helical_dom_sf"/>
</dbReference>
<keyword evidence="3" id="KW-1185">Reference proteome</keyword>
<comment type="caution">
    <text evidence="2">The sequence shown here is derived from an EMBL/GenBank/DDBJ whole genome shotgun (WGS) entry which is preliminary data.</text>
</comment>
<dbReference type="InterPro" id="IPR024983">
    <property type="entry name" value="CHAT_dom"/>
</dbReference>
<dbReference type="EMBL" id="JBITDC010000019">
    <property type="protein sequence ID" value="MFI5680239.1"/>
    <property type="molecule type" value="Genomic_DNA"/>
</dbReference>
<dbReference type="Pfam" id="PF12770">
    <property type="entry name" value="CHAT"/>
    <property type="match status" value="1"/>
</dbReference>
<evidence type="ECO:0000313" key="3">
    <source>
        <dbReference type="Proteomes" id="UP001612415"/>
    </source>
</evidence>
<sequence length="1032" mass="110229">MTFEPWRLLAAVDLSAPDGPARALRLVEHLYADEPDDITEPDGARPDPRDDGLRVALALLGSDLASEDRALVSDFCAGALLERYLRRQAPRDLDEALDVRRAQAESTGPEWACAAHVNLASLLMTSWDWTGREEHLHEARAALTAATGHAGSPAERAVVAGARGNLHSRLYDLHRDVEDLREAIDAYTVTASSEDLSVAAKGHASLASSYLERFRTAGGEATDLVEAERFARAALADPTAPPSAWRHELLVRVLRERCAQDGDEDRLAEAWEQIRTLLDAAGDDPAARSSLVGTAASVAHLRHLAHHDRAVLSEAIDLTEEALDAFDGDLDADPQGRAVLANEACLLLTERFTLDGVRRDIDRAVEVARRSLDRPLPLSIGLGLRTNLANALYRRYDSYHLARDLEQGIALMRWVTHRAPDAPEKADALNSLALLLAEKARRTERDADFQEALARIDEAIDLTPAASSDRAGSLINKVTVLTDRADRGPAHPGASLDELIALLDEAWHQAPARSAVRARAAYLLGCRHAERAGLHAGVALPDASPPPAPLDAAEAADLRRAFERWNEAVSLGEPFVTIEAGQQLGNASFALQEWPTAALGYRAALGAADELSARRGLEADQQLARMQVQGVAAAAALAELRAGSAREAVLRLEEGTATLLARSLALRTHRARYDDVVDAARTLDGPLVYWATTLAGGFAVVVRPDGRTVACPLAVTSAQVESRLSALRAVFTRQQAQADTMLAHWDTAVRELLGWTWEAVVAPVADALDGSATVGLIPVGRLASLPLAAAAGSRSASLLFRTVPRLLPDSRAVRPQAPWPAAPGIVVGCDPGRGERRLPHAEAEADLVADCYTRVQRLSVPRPAEPVPEKGRVLRARGTAPTAPETEAGAAGWTQAFAGADVAHVICHYDLHPEQPLDSVLRFGDGVRVADLLDHRLSGAPHLVLSACDTGLAGIRLPDEALGLGTALLAAGARSVVAALWPLDDELAADFMGAYHRRLARGTAPAEALAAVQRDAAAEQPAVVWPGLVHLG</sequence>
<dbReference type="PANTHER" id="PTHR10098:SF108">
    <property type="entry name" value="TETRATRICOPEPTIDE REPEAT PROTEIN 28"/>
    <property type="match status" value="1"/>
</dbReference>
<organism evidence="2 3">
    <name type="scientific">Streptomyces cellulosae</name>
    <dbReference type="NCBI Taxonomy" id="1968"/>
    <lineage>
        <taxon>Bacteria</taxon>
        <taxon>Bacillati</taxon>
        <taxon>Actinomycetota</taxon>
        <taxon>Actinomycetes</taxon>
        <taxon>Kitasatosporales</taxon>
        <taxon>Streptomycetaceae</taxon>
        <taxon>Streptomyces</taxon>
    </lineage>
</organism>
<gene>
    <name evidence="2" type="ORF">ACIA8P_37480</name>
</gene>
<dbReference type="PANTHER" id="PTHR10098">
    <property type="entry name" value="RAPSYN-RELATED"/>
    <property type="match status" value="1"/>
</dbReference>
<dbReference type="Proteomes" id="UP001612415">
    <property type="component" value="Unassembled WGS sequence"/>
</dbReference>
<evidence type="ECO:0000259" key="1">
    <source>
        <dbReference type="Pfam" id="PF12770"/>
    </source>
</evidence>